<accession>A0A5B8MJD9</accession>
<dbReference type="CDD" id="cd11572">
    <property type="entry name" value="RlmI_M_like"/>
    <property type="match status" value="1"/>
</dbReference>
<evidence type="ECO:0000256" key="3">
    <source>
        <dbReference type="ARBA" id="ARBA00022603"/>
    </source>
</evidence>
<keyword evidence="2" id="KW-0963">Cytoplasm</keyword>
<dbReference type="InterPro" id="IPR041532">
    <property type="entry name" value="RlmI-like_PUA"/>
</dbReference>
<dbReference type="GO" id="GO:0008168">
    <property type="term" value="F:methyltransferase activity"/>
    <property type="evidence" value="ECO:0007669"/>
    <property type="project" value="UniProtKB-KW"/>
</dbReference>
<dbReference type="Pfam" id="PF10672">
    <property type="entry name" value="Methyltrans_SAM"/>
    <property type="match status" value="1"/>
</dbReference>
<feature type="domain" description="S-adenosylmethionine-dependent methyltransferase" evidence="6">
    <location>
        <begin position="286"/>
        <end position="443"/>
    </location>
</feature>
<dbReference type="Gene3D" id="2.30.130.10">
    <property type="entry name" value="PUA domain"/>
    <property type="match status" value="1"/>
</dbReference>
<dbReference type="CDD" id="cd21153">
    <property type="entry name" value="PUA_RlmI"/>
    <property type="match status" value="1"/>
</dbReference>
<dbReference type="PANTHER" id="PTHR42873">
    <property type="entry name" value="RIBOSOMAL RNA LARGE SUBUNIT METHYLTRANSFERASE"/>
    <property type="match status" value="1"/>
</dbReference>
<keyword evidence="4 8" id="KW-0808">Transferase</keyword>
<evidence type="ECO:0000256" key="2">
    <source>
        <dbReference type="ARBA" id="ARBA00022490"/>
    </source>
</evidence>
<evidence type="ECO:0000256" key="1">
    <source>
        <dbReference type="ARBA" id="ARBA00004496"/>
    </source>
</evidence>
<dbReference type="InterPro" id="IPR029063">
    <property type="entry name" value="SAM-dependent_MTases_sf"/>
</dbReference>
<dbReference type="GO" id="GO:0003723">
    <property type="term" value="F:RNA binding"/>
    <property type="evidence" value="ECO:0007669"/>
    <property type="project" value="InterPro"/>
</dbReference>
<dbReference type="GO" id="GO:0032259">
    <property type="term" value="P:methylation"/>
    <property type="evidence" value="ECO:0007669"/>
    <property type="project" value="UniProtKB-KW"/>
</dbReference>
<keyword evidence="3 8" id="KW-0489">Methyltransferase</keyword>
<name>A0A5B8MJD9_9CHLO</name>
<dbReference type="CDD" id="cd02440">
    <property type="entry name" value="AdoMet_MTases"/>
    <property type="match status" value="1"/>
</dbReference>
<proteinExistence type="predicted"/>
<organism evidence="8 9">
    <name type="scientific">Chloropicon primus</name>
    <dbReference type="NCBI Taxonomy" id="1764295"/>
    <lineage>
        <taxon>Eukaryota</taxon>
        <taxon>Viridiplantae</taxon>
        <taxon>Chlorophyta</taxon>
        <taxon>Chloropicophyceae</taxon>
        <taxon>Chloropicales</taxon>
        <taxon>Chloropicaceae</taxon>
        <taxon>Chloropicon</taxon>
    </lineage>
</organism>
<evidence type="ECO:0000313" key="9">
    <source>
        <dbReference type="Proteomes" id="UP000316726"/>
    </source>
</evidence>
<dbReference type="Gene3D" id="3.30.750.80">
    <property type="entry name" value="RNA methyltransferase domain (HRMD) like"/>
    <property type="match status" value="1"/>
</dbReference>
<protein>
    <submittedName>
        <fullName evidence="8">S-adenosylmethionine-dependent methyltransferase</fullName>
    </submittedName>
</protein>
<dbReference type="InterPro" id="IPR036974">
    <property type="entry name" value="PUA_sf"/>
</dbReference>
<keyword evidence="9" id="KW-1185">Reference proteome</keyword>
<evidence type="ECO:0000313" key="8">
    <source>
        <dbReference type="EMBL" id="QDZ20529.1"/>
    </source>
</evidence>
<dbReference type="Gene3D" id="3.40.50.150">
    <property type="entry name" value="Vaccinia Virus protein VP39"/>
    <property type="match status" value="1"/>
</dbReference>
<dbReference type="EMBL" id="CP031037">
    <property type="protein sequence ID" value="QDZ20529.1"/>
    <property type="molecule type" value="Genomic_DNA"/>
</dbReference>
<dbReference type="STRING" id="1764295.A0A5B8MJD9"/>
<gene>
    <name evidence="8" type="ORF">A3770_04p30470</name>
</gene>
<dbReference type="SUPFAM" id="SSF53335">
    <property type="entry name" value="S-adenosyl-L-methionine-dependent methyltransferases"/>
    <property type="match status" value="1"/>
</dbReference>
<reference evidence="8 9" key="1">
    <citation type="submission" date="2018-07" db="EMBL/GenBank/DDBJ databases">
        <title>The complete nuclear genome of the prasinophyte Chloropicon primus (CCMP1205).</title>
        <authorList>
            <person name="Pombert J.-F."/>
            <person name="Otis C."/>
            <person name="Turmel M."/>
            <person name="Lemieux C."/>
        </authorList>
    </citation>
    <scope>NUCLEOTIDE SEQUENCE [LARGE SCALE GENOMIC DNA]</scope>
    <source>
        <strain evidence="8 9">CCMP1205</strain>
    </source>
</reference>
<feature type="domain" description="RlmI-like PUA" evidence="7">
    <location>
        <begin position="80"/>
        <end position="145"/>
    </location>
</feature>
<dbReference type="InterPro" id="IPR019614">
    <property type="entry name" value="SAM-dep_methyl-trfase"/>
</dbReference>
<dbReference type="Proteomes" id="UP000316726">
    <property type="component" value="Chromosome 4"/>
</dbReference>
<dbReference type="Pfam" id="PF17785">
    <property type="entry name" value="PUA_3"/>
    <property type="match status" value="1"/>
</dbReference>
<evidence type="ECO:0000259" key="7">
    <source>
        <dbReference type="Pfam" id="PF17785"/>
    </source>
</evidence>
<evidence type="ECO:0000256" key="5">
    <source>
        <dbReference type="ARBA" id="ARBA00022691"/>
    </source>
</evidence>
<comment type="subcellular location">
    <subcellularLocation>
        <location evidence="1">Cytoplasm</location>
    </subcellularLocation>
</comment>
<dbReference type="PANTHER" id="PTHR42873:SF1">
    <property type="entry name" value="S-ADENOSYLMETHIONINE-DEPENDENT METHYLTRANSFERASE DOMAIN-CONTAINING PROTEIN"/>
    <property type="match status" value="1"/>
</dbReference>
<keyword evidence="5" id="KW-0949">S-adenosyl-L-methionine</keyword>
<evidence type="ECO:0000256" key="4">
    <source>
        <dbReference type="ARBA" id="ARBA00022679"/>
    </source>
</evidence>
<dbReference type="OrthoDB" id="269872at2759"/>
<evidence type="ECO:0000259" key="6">
    <source>
        <dbReference type="Pfam" id="PF10672"/>
    </source>
</evidence>
<dbReference type="GO" id="GO:0005737">
    <property type="term" value="C:cytoplasm"/>
    <property type="evidence" value="ECO:0007669"/>
    <property type="project" value="UniProtKB-SubCell"/>
</dbReference>
<dbReference type="AlphaFoldDB" id="A0A5B8MJD9"/>
<sequence length="496" mass="53890">MTSRAWLRRSCGSSVWRRVPSSECRPRRGGLCLWATPSLREEAVLVRRRGLVVSAGGGGRTTEGVGEGEGKKASLPCAVLKKGKVNLFEQNRNPIIYGGAVERVEEGEGPGLDPGKPVFFSDWKRRLLGWGFYNPTSMYRCRIMEFASDASFREDLSAERIESFLVERVREAIEARARVGLPSAHTDVYRLVNSEGDNLSGLVVDKFGSSLVVQSSGAWVERHKAVIMKALASAVDGSDTIAWRSDVGILKKEGLDVDADLELFQVHRADEGISLREGGDDASRKVTVTENGAAFAVRIDMQKTGFYCDQRANRSFVKKVAKGKSCLDLCCYTGGFAVAAAIGGASSVTGVDSSSTAIEMANENAKLNGVDAEFVEDDISKFMSKHIERGDEWDLVVLDPPKLCPSAKFMKQATRKYEKLNMMAMQLVAKGGVLVTCSCSGAMTRGNAFVPMLTRAAARVGRDVKVVRLAGAAEDHMTSLRYPEGEYLSVVTLIVS</sequence>